<gene>
    <name evidence="2" type="ORF">EJ04DRAFT_509058</name>
</gene>
<dbReference type="SUPFAM" id="SSF53383">
    <property type="entry name" value="PLP-dependent transferases"/>
    <property type="match status" value="1"/>
</dbReference>
<dbReference type="OrthoDB" id="10264306at2759"/>
<evidence type="ECO:0000259" key="1">
    <source>
        <dbReference type="Pfam" id="PF00266"/>
    </source>
</evidence>
<evidence type="ECO:0000313" key="2">
    <source>
        <dbReference type="EMBL" id="KAF2738869.1"/>
    </source>
</evidence>
<keyword evidence="2" id="KW-0808">Transferase</keyword>
<feature type="domain" description="Aminotransferase class V" evidence="1">
    <location>
        <begin position="61"/>
        <end position="482"/>
    </location>
</feature>
<dbReference type="PANTHER" id="PTHR14237">
    <property type="entry name" value="MOLYBDOPTERIN COFACTOR SULFURASE MOSC"/>
    <property type="match status" value="1"/>
</dbReference>
<dbReference type="AlphaFoldDB" id="A0A9P4V5L2"/>
<dbReference type="Proteomes" id="UP000799444">
    <property type="component" value="Unassembled WGS sequence"/>
</dbReference>
<sequence>MTATPGSMKQRLGDLKYKVSSSQLIKTIAGEDDTQDESRLAYNARIEKMRVVEYPMLGKKTYLDHAGTTLTSKSLMSKFTREMTATIMSNPHSAGDRQNQVLDIINGTRLKVLNIFNADPEKFDVVFVANATAGIKLVLEAFTPRAEGFEYYYHRDSHTSLVGPRELAFVSQCFASDEDAEAWLRAGDDTGSNRPKLFAYPGQSNMNGRRLPLSWPSKLRSNKAKSNAYSLFDAAALITTGQLNLSDYEAAPDFVVMSFYKVFGFPDLGALIVRKPAGQLFDKRMYFGGGTTEMMTVFGKPWHARKEKALHSRLEDGTPAIRSILALSCAIDTHAKLFSGESQISKHTAWLSKCLHDRLAALKHANGAQVCHVYKDSSSTYGDPRTQGATVAFNIRNSLGAYVGSTNVGATALDHNILIRAGSLCNPGGMFNALGLKDGDIENAFANGFRCNQLGKDVYGGVAYGMVRASLGAMTTLADINVFVKFIENTYVEDRAAKDCGETFVGSQPIVKNVNSEKPASSSAGGSVSKVGDPGCVGTGKRFLRRFNFKGLFSSQRKAPL</sequence>
<proteinExistence type="predicted"/>
<comment type="caution">
    <text evidence="2">The sequence shown here is derived from an EMBL/GenBank/DDBJ whole genome shotgun (WGS) entry which is preliminary data.</text>
</comment>
<name>A0A9P4V5L2_9PLEO</name>
<organism evidence="2 3">
    <name type="scientific">Polyplosphaeria fusca</name>
    <dbReference type="NCBI Taxonomy" id="682080"/>
    <lineage>
        <taxon>Eukaryota</taxon>
        <taxon>Fungi</taxon>
        <taxon>Dikarya</taxon>
        <taxon>Ascomycota</taxon>
        <taxon>Pezizomycotina</taxon>
        <taxon>Dothideomycetes</taxon>
        <taxon>Pleosporomycetidae</taxon>
        <taxon>Pleosporales</taxon>
        <taxon>Tetraplosphaeriaceae</taxon>
        <taxon>Polyplosphaeria</taxon>
    </lineage>
</organism>
<dbReference type="GO" id="GO:0008265">
    <property type="term" value="F:molybdenum cofactor sulfurtransferase activity"/>
    <property type="evidence" value="ECO:0007669"/>
    <property type="project" value="TreeGrafter"/>
</dbReference>
<protein>
    <submittedName>
        <fullName evidence="2">PLP-dependent transferase</fullName>
    </submittedName>
</protein>
<reference evidence="2" key="1">
    <citation type="journal article" date="2020" name="Stud. Mycol.">
        <title>101 Dothideomycetes genomes: a test case for predicting lifestyles and emergence of pathogens.</title>
        <authorList>
            <person name="Haridas S."/>
            <person name="Albert R."/>
            <person name="Binder M."/>
            <person name="Bloem J."/>
            <person name="Labutti K."/>
            <person name="Salamov A."/>
            <person name="Andreopoulos B."/>
            <person name="Baker S."/>
            <person name="Barry K."/>
            <person name="Bills G."/>
            <person name="Bluhm B."/>
            <person name="Cannon C."/>
            <person name="Castanera R."/>
            <person name="Culley D."/>
            <person name="Daum C."/>
            <person name="Ezra D."/>
            <person name="Gonzalez J."/>
            <person name="Henrissat B."/>
            <person name="Kuo A."/>
            <person name="Liang C."/>
            <person name="Lipzen A."/>
            <person name="Lutzoni F."/>
            <person name="Magnuson J."/>
            <person name="Mondo S."/>
            <person name="Nolan M."/>
            <person name="Ohm R."/>
            <person name="Pangilinan J."/>
            <person name="Park H.-J."/>
            <person name="Ramirez L."/>
            <person name="Alfaro M."/>
            <person name="Sun H."/>
            <person name="Tritt A."/>
            <person name="Yoshinaga Y."/>
            <person name="Zwiers L.-H."/>
            <person name="Turgeon B."/>
            <person name="Goodwin S."/>
            <person name="Spatafora J."/>
            <person name="Crous P."/>
            <person name="Grigoriev I."/>
        </authorList>
    </citation>
    <scope>NUCLEOTIDE SEQUENCE</scope>
    <source>
        <strain evidence="2">CBS 125425</strain>
    </source>
</reference>
<dbReference type="InterPro" id="IPR015424">
    <property type="entry name" value="PyrdxlP-dep_Trfase"/>
</dbReference>
<dbReference type="Gene3D" id="3.40.640.10">
    <property type="entry name" value="Type I PLP-dependent aspartate aminotransferase-like (Major domain)"/>
    <property type="match status" value="1"/>
</dbReference>
<dbReference type="InterPro" id="IPR000192">
    <property type="entry name" value="Aminotrans_V_dom"/>
</dbReference>
<dbReference type="Pfam" id="PF00266">
    <property type="entry name" value="Aminotran_5"/>
    <property type="match status" value="1"/>
</dbReference>
<dbReference type="Gene3D" id="3.90.1150.10">
    <property type="entry name" value="Aspartate Aminotransferase, domain 1"/>
    <property type="match status" value="1"/>
</dbReference>
<keyword evidence="3" id="KW-1185">Reference proteome</keyword>
<evidence type="ECO:0000313" key="3">
    <source>
        <dbReference type="Proteomes" id="UP000799444"/>
    </source>
</evidence>
<dbReference type="InterPro" id="IPR015422">
    <property type="entry name" value="PyrdxlP-dep_Trfase_small"/>
</dbReference>
<accession>A0A9P4V5L2</accession>
<dbReference type="InterPro" id="IPR015421">
    <property type="entry name" value="PyrdxlP-dep_Trfase_major"/>
</dbReference>
<dbReference type="EMBL" id="ML996106">
    <property type="protein sequence ID" value="KAF2738869.1"/>
    <property type="molecule type" value="Genomic_DNA"/>
</dbReference>
<dbReference type="GO" id="GO:0043545">
    <property type="term" value="P:molybdopterin cofactor metabolic process"/>
    <property type="evidence" value="ECO:0007669"/>
    <property type="project" value="TreeGrafter"/>
</dbReference>
<dbReference type="PANTHER" id="PTHR14237:SF80">
    <property type="entry name" value="MOLYBDENUM COFACTOR SULFURASE"/>
    <property type="match status" value="1"/>
</dbReference>